<dbReference type="PATRIC" id="fig|1227497.3.peg.1176"/>
<dbReference type="PANTHER" id="PTHR43603">
    <property type="entry name" value="COBW DOMAIN-CONTAINING PROTEIN DDB_G0274527"/>
    <property type="match status" value="1"/>
</dbReference>
<dbReference type="eggNOG" id="arCOG01233">
    <property type="taxonomic scope" value="Archaea"/>
</dbReference>
<protein>
    <submittedName>
        <fullName evidence="7">Cobalamin synthesis protein P47K</fullName>
    </submittedName>
</protein>
<dbReference type="InterPro" id="IPR027417">
    <property type="entry name" value="P-loop_NTPase"/>
</dbReference>
<gene>
    <name evidence="7" type="ORF">C491_05686</name>
</gene>
<comment type="catalytic activity">
    <reaction evidence="5">
        <text>GTP + H2O = GDP + phosphate + H(+)</text>
        <dbReference type="Rhea" id="RHEA:19669"/>
        <dbReference type="ChEBI" id="CHEBI:15377"/>
        <dbReference type="ChEBI" id="CHEBI:15378"/>
        <dbReference type="ChEBI" id="CHEBI:37565"/>
        <dbReference type="ChEBI" id="CHEBI:43474"/>
        <dbReference type="ChEBI" id="CHEBI:58189"/>
    </reaction>
    <physiologicalReaction direction="left-to-right" evidence="5">
        <dbReference type="Rhea" id="RHEA:19670"/>
    </physiologicalReaction>
</comment>
<dbReference type="GO" id="GO:0016787">
    <property type="term" value="F:hydrolase activity"/>
    <property type="evidence" value="ECO:0007669"/>
    <property type="project" value="UniProtKB-KW"/>
</dbReference>
<evidence type="ECO:0000313" key="8">
    <source>
        <dbReference type="Proteomes" id="UP000011688"/>
    </source>
</evidence>
<accession>L9XDM4</accession>
<dbReference type="GO" id="GO:0000166">
    <property type="term" value="F:nucleotide binding"/>
    <property type="evidence" value="ECO:0007669"/>
    <property type="project" value="UniProtKB-KW"/>
</dbReference>
<evidence type="ECO:0000313" key="7">
    <source>
        <dbReference type="EMBL" id="ELY59835.1"/>
    </source>
</evidence>
<evidence type="ECO:0000256" key="5">
    <source>
        <dbReference type="ARBA" id="ARBA00049117"/>
    </source>
</evidence>
<dbReference type="Pfam" id="PF07683">
    <property type="entry name" value="CobW_C"/>
    <property type="match status" value="1"/>
</dbReference>
<dbReference type="SMART" id="SM00833">
    <property type="entry name" value="CobW_C"/>
    <property type="match status" value="1"/>
</dbReference>
<organism evidence="7 8">
    <name type="scientific">Natronococcus amylolyticus DSM 10524</name>
    <dbReference type="NCBI Taxonomy" id="1227497"/>
    <lineage>
        <taxon>Archaea</taxon>
        <taxon>Methanobacteriati</taxon>
        <taxon>Methanobacteriota</taxon>
        <taxon>Stenosarchaea group</taxon>
        <taxon>Halobacteria</taxon>
        <taxon>Halobacteriales</taxon>
        <taxon>Natrialbaceae</taxon>
        <taxon>Natronococcus</taxon>
    </lineage>
</organism>
<dbReference type="EMBL" id="AOIB01000014">
    <property type="protein sequence ID" value="ELY59835.1"/>
    <property type="molecule type" value="Genomic_DNA"/>
</dbReference>
<keyword evidence="1" id="KW-0547">Nucleotide-binding</keyword>
<dbReference type="AlphaFoldDB" id="L9XDM4"/>
<dbReference type="Proteomes" id="UP000011688">
    <property type="component" value="Unassembled WGS sequence"/>
</dbReference>
<dbReference type="OrthoDB" id="359387at2157"/>
<dbReference type="InterPro" id="IPR036627">
    <property type="entry name" value="CobW-likC_sf"/>
</dbReference>
<sequence length="401" mass="44957">MSNERIPVTVLSGSLGAGKTTVLNHVLTADHGLEVAVVVNDMGDVNVDAEHVTQQSDLGGEEEIIEMSNGCICCRLRGDMLDEVGRLADRREFDYLLVESSGISEPIPVAQTFAMGFEDASFDPTDTYELDTMVTVANAHSFWESFDAGEALAAEVPTGESGRVPETVLLDQIEFCDVLLLNKCDLVPDDALEEIEAVLERLQPRAKIVRTEFGNVDPDEILGTERFDFQDASNSAGWKHELQHDHHHDPQEEHGVTSFVYERNRPFHPERIAQLLSELPDELIRAKGFFWSAGREDVAMGVDKAGTSVRAGPSGQWLANLPEAEREQYFAARPGLEEDWDEEWGDRMTRLVFIGREFDEEALIERLDDCVLTDRELDDDWSTYADPFEPEERRELALANE</sequence>
<dbReference type="CDD" id="cd03112">
    <property type="entry name" value="CobW-like"/>
    <property type="match status" value="1"/>
</dbReference>
<feature type="domain" description="CobW C-terminal" evidence="6">
    <location>
        <begin position="256"/>
        <end position="371"/>
    </location>
</feature>
<keyword evidence="2" id="KW-0378">Hydrolase</keyword>
<keyword evidence="8" id="KW-1185">Reference proteome</keyword>
<comment type="similarity">
    <text evidence="4">Belongs to the SIMIBI class G3E GTPase family. ZNG1 subfamily.</text>
</comment>
<dbReference type="STRING" id="1227497.C491_05686"/>
<evidence type="ECO:0000256" key="2">
    <source>
        <dbReference type="ARBA" id="ARBA00022801"/>
    </source>
</evidence>
<dbReference type="Gene3D" id="3.30.1220.10">
    <property type="entry name" value="CobW-like, C-terminal domain"/>
    <property type="match status" value="1"/>
</dbReference>
<evidence type="ECO:0000256" key="3">
    <source>
        <dbReference type="ARBA" id="ARBA00023186"/>
    </source>
</evidence>
<dbReference type="PANTHER" id="PTHR43603:SF1">
    <property type="entry name" value="ZINC-REGULATED GTPASE METALLOPROTEIN ACTIVATOR 1"/>
    <property type="match status" value="1"/>
</dbReference>
<reference evidence="7 8" key="1">
    <citation type="journal article" date="2014" name="PLoS Genet.">
        <title>Phylogenetically driven sequencing of extremely halophilic archaea reveals strategies for static and dynamic osmo-response.</title>
        <authorList>
            <person name="Becker E.A."/>
            <person name="Seitzer P.M."/>
            <person name="Tritt A."/>
            <person name="Larsen D."/>
            <person name="Krusor M."/>
            <person name="Yao A.I."/>
            <person name="Wu D."/>
            <person name="Madern D."/>
            <person name="Eisen J.A."/>
            <person name="Darling A.E."/>
            <person name="Facciotti M.T."/>
        </authorList>
    </citation>
    <scope>NUCLEOTIDE SEQUENCE [LARGE SCALE GENOMIC DNA]</scope>
    <source>
        <strain evidence="7 8">DSM 10524</strain>
    </source>
</reference>
<evidence type="ECO:0000256" key="1">
    <source>
        <dbReference type="ARBA" id="ARBA00022741"/>
    </source>
</evidence>
<dbReference type="Pfam" id="PF02492">
    <property type="entry name" value="cobW"/>
    <property type="match status" value="1"/>
</dbReference>
<name>L9XDM4_9EURY</name>
<dbReference type="Gene3D" id="3.40.50.300">
    <property type="entry name" value="P-loop containing nucleotide triphosphate hydrolases"/>
    <property type="match status" value="1"/>
</dbReference>
<dbReference type="InterPro" id="IPR011629">
    <property type="entry name" value="CobW-like_C"/>
</dbReference>
<comment type="caution">
    <text evidence="7">The sequence shown here is derived from an EMBL/GenBank/DDBJ whole genome shotgun (WGS) entry which is preliminary data.</text>
</comment>
<dbReference type="InterPro" id="IPR051927">
    <property type="entry name" value="Zn_Chap_cDPG_Synth"/>
</dbReference>
<evidence type="ECO:0000259" key="6">
    <source>
        <dbReference type="SMART" id="SM00833"/>
    </source>
</evidence>
<dbReference type="SUPFAM" id="SSF52540">
    <property type="entry name" value="P-loop containing nucleoside triphosphate hydrolases"/>
    <property type="match status" value="1"/>
</dbReference>
<evidence type="ECO:0000256" key="4">
    <source>
        <dbReference type="ARBA" id="ARBA00034320"/>
    </source>
</evidence>
<proteinExistence type="inferred from homology"/>
<keyword evidence="3" id="KW-0143">Chaperone</keyword>
<dbReference type="RefSeq" id="WP_005554435.1">
    <property type="nucleotide sequence ID" value="NZ_AOIB01000014.1"/>
</dbReference>
<dbReference type="InterPro" id="IPR003495">
    <property type="entry name" value="CobW/HypB/UreG_nucleotide-bd"/>
</dbReference>